<accession>A0ABP6XM08</accession>
<dbReference type="EMBL" id="BAAAZN010000015">
    <property type="protein sequence ID" value="GAA3568490.1"/>
    <property type="molecule type" value="Genomic_DNA"/>
</dbReference>
<reference evidence="2" key="1">
    <citation type="journal article" date="2019" name="Int. J. Syst. Evol. Microbiol.">
        <title>The Global Catalogue of Microorganisms (GCM) 10K type strain sequencing project: providing services to taxonomists for standard genome sequencing and annotation.</title>
        <authorList>
            <consortium name="The Broad Institute Genomics Platform"/>
            <consortium name="The Broad Institute Genome Sequencing Center for Infectious Disease"/>
            <person name="Wu L."/>
            <person name="Ma J."/>
        </authorList>
    </citation>
    <scope>NUCLEOTIDE SEQUENCE [LARGE SCALE GENOMIC DNA]</scope>
    <source>
        <strain evidence="2">JCM 16898</strain>
    </source>
</reference>
<proteinExistence type="predicted"/>
<protein>
    <submittedName>
        <fullName evidence="1">Uncharacterized protein</fullName>
    </submittedName>
</protein>
<comment type="caution">
    <text evidence="1">The sequence shown here is derived from an EMBL/GenBank/DDBJ whole genome shotgun (WGS) entry which is preliminary data.</text>
</comment>
<keyword evidence="2" id="KW-1185">Reference proteome</keyword>
<name>A0ABP6XM08_9PSEU</name>
<gene>
    <name evidence="1" type="ORF">GCM10022222_60650</name>
</gene>
<dbReference type="Proteomes" id="UP001500689">
    <property type="component" value="Unassembled WGS sequence"/>
</dbReference>
<sequence length="56" mass="5851">MAPGGVAADRSRRGYAVFMASGECGHTTFSGSVYGRTPPDATATAAQFRRVRLTAD</sequence>
<evidence type="ECO:0000313" key="1">
    <source>
        <dbReference type="EMBL" id="GAA3568490.1"/>
    </source>
</evidence>
<evidence type="ECO:0000313" key="2">
    <source>
        <dbReference type="Proteomes" id="UP001500689"/>
    </source>
</evidence>
<organism evidence="1 2">
    <name type="scientific">Amycolatopsis ultiminotia</name>
    <dbReference type="NCBI Taxonomy" id="543629"/>
    <lineage>
        <taxon>Bacteria</taxon>
        <taxon>Bacillati</taxon>
        <taxon>Actinomycetota</taxon>
        <taxon>Actinomycetes</taxon>
        <taxon>Pseudonocardiales</taxon>
        <taxon>Pseudonocardiaceae</taxon>
        <taxon>Amycolatopsis</taxon>
    </lineage>
</organism>